<reference evidence="2" key="1">
    <citation type="journal article" date="2019" name="Sci. Rep.">
        <title>Draft genome of Tanacetum cinerariifolium, the natural source of mosquito coil.</title>
        <authorList>
            <person name="Yamashiro T."/>
            <person name="Shiraishi A."/>
            <person name="Satake H."/>
            <person name="Nakayama K."/>
        </authorList>
    </citation>
    <scope>NUCLEOTIDE SEQUENCE</scope>
</reference>
<feature type="region of interest" description="Disordered" evidence="1">
    <location>
        <begin position="1"/>
        <end position="23"/>
    </location>
</feature>
<sequence>GAMHLAKHSPADGGDSKVSGDGGGVGMARSLSTFASGGRDMEVCGRIVILVSMVVVSVKGGGIVGYVPSGGGSGGDGNAAGAVHLARCYPTEGGDSEASGDGDGVGMARSLSTSAFGGKDMAA</sequence>
<gene>
    <name evidence="2" type="ORF">Tci_850965</name>
</gene>
<comment type="caution">
    <text evidence="2">The sequence shown here is derived from an EMBL/GenBank/DDBJ whole genome shotgun (WGS) entry which is preliminary data.</text>
</comment>
<feature type="non-terminal residue" evidence="2">
    <location>
        <position position="1"/>
    </location>
</feature>
<organism evidence="2">
    <name type="scientific">Tanacetum cinerariifolium</name>
    <name type="common">Dalmatian daisy</name>
    <name type="synonym">Chrysanthemum cinerariifolium</name>
    <dbReference type="NCBI Taxonomy" id="118510"/>
    <lineage>
        <taxon>Eukaryota</taxon>
        <taxon>Viridiplantae</taxon>
        <taxon>Streptophyta</taxon>
        <taxon>Embryophyta</taxon>
        <taxon>Tracheophyta</taxon>
        <taxon>Spermatophyta</taxon>
        <taxon>Magnoliopsida</taxon>
        <taxon>eudicotyledons</taxon>
        <taxon>Gunneridae</taxon>
        <taxon>Pentapetalae</taxon>
        <taxon>asterids</taxon>
        <taxon>campanulids</taxon>
        <taxon>Asterales</taxon>
        <taxon>Asteraceae</taxon>
        <taxon>Asteroideae</taxon>
        <taxon>Anthemideae</taxon>
        <taxon>Anthemidinae</taxon>
        <taxon>Tanacetum</taxon>
    </lineage>
</organism>
<dbReference type="EMBL" id="BKCJ011068373">
    <property type="protein sequence ID" value="GFC78995.1"/>
    <property type="molecule type" value="Genomic_DNA"/>
</dbReference>
<accession>A0A699R086</accession>
<evidence type="ECO:0000256" key="1">
    <source>
        <dbReference type="SAM" id="MobiDB-lite"/>
    </source>
</evidence>
<feature type="region of interest" description="Disordered" evidence="1">
    <location>
        <begin position="93"/>
        <end position="123"/>
    </location>
</feature>
<name>A0A699R086_TANCI</name>
<protein>
    <submittedName>
        <fullName evidence="2">Uncharacterized protein</fullName>
    </submittedName>
</protein>
<evidence type="ECO:0000313" key="2">
    <source>
        <dbReference type="EMBL" id="GFC78995.1"/>
    </source>
</evidence>
<proteinExistence type="predicted"/>
<dbReference type="AlphaFoldDB" id="A0A699R086"/>